<dbReference type="AlphaFoldDB" id="J0F8F7"/>
<name>J0F8F7_HELPX</name>
<dbReference type="Proteomes" id="UP000005838">
    <property type="component" value="Unassembled WGS sequence"/>
</dbReference>
<accession>J0F8F7</accession>
<sequence>MVVGIRAFSCYNCHGVWALTLKIETIYLVGGLCCSQIL</sequence>
<organism evidence="1 2">
    <name type="scientific">Helicobacter pylori Hp P-15</name>
    <dbReference type="NCBI Taxonomy" id="992080"/>
    <lineage>
        <taxon>Bacteria</taxon>
        <taxon>Pseudomonadati</taxon>
        <taxon>Campylobacterota</taxon>
        <taxon>Epsilonproteobacteria</taxon>
        <taxon>Campylobacterales</taxon>
        <taxon>Helicobacteraceae</taxon>
        <taxon>Helicobacter</taxon>
    </lineage>
</organism>
<protein>
    <submittedName>
        <fullName evidence="1">Uncharacterized protein</fullName>
    </submittedName>
</protein>
<gene>
    <name evidence="1" type="ORF">HPHPP15_0366</name>
</gene>
<comment type="caution">
    <text evidence="1">The sequence shown here is derived from an EMBL/GenBank/DDBJ whole genome shotgun (WGS) entry which is preliminary data.</text>
</comment>
<proteinExistence type="predicted"/>
<dbReference type="EMBL" id="AKPP01000002">
    <property type="protein sequence ID" value="EJC08404.1"/>
    <property type="molecule type" value="Genomic_DNA"/>
</dbReference>
<evidence type="ECO:0000313" key="2">
    <source>
        <dbReference type="Proteomes" id="UP000005838"/>
    </source>
</evidence>
<reference evidence="1 2" key="1">
    <citation type="journal article" date="2013" name="Pathog. Dis.">
        <title>Genome sequences of 65 Helicobacter pylori strains isolated from asymptomatic individuals and patients with gastric cancer, peptic ulcer disease, or gastritis.</title>
        <authorList>
            <person name="Blanchard T.G."/>
            <person name="Czinn S.J."/>
            <person name="Correa P."/>
            <person name="Nakazawa T."/>
            <person name="Keelan M."/>
            <person name="Morningstar L."/>
            <person name="Santana-Cruz I."/>
            <person name="Maroo A."/>
            <person name="McCracken C."/>
            <person name="Shefchek K."/>
            <person name="Daugherty S."/>
            <person name="Song Y."/>
            <person name="Fraser C.M."/>
            <person name="Fricke W.F."/>
        </authorList>
    </citation>
    <scope>NUCLEOTIDE SEQUENCE [LARGE SCALE GENOMIC DNA]</scope>
    <source>
        <strain evidence="1 2">Hp P-15</strain>
    </source>
</reference>
<evidence type="ECO:0000313" key="1">
    <source>
        <dbReference type="EMBL" id="EJC08404.1"/>
    </source>
</evidence>